<organism evidence="1 2">
    <name type="scientific">Rhynocoris fuscipes</name>
    <dbReference type="NCBI Taxonomy" id="488301"/>
    <lineage>
        <taxon>Eukaryota</taxon>
        <taxon>Metazoa</taxon>
        <taxon>Ecdysozoa</taxon>
        <taxon>Arthropoda</taxon>
        <taxon>Hexapoda</taxon>
        <taxon>Insecta</taxon>
        <taxon>Pterygota</taxon>
        <taxon>Neoptera</taxon>
        <taxon>Paraneoptera</taxon>
        <taxon>Hemiptera</taxon>
        <taxon>Heteroptera</taxon>
        <taxon>Panheteroptera</taxon>
        <taxon>Cimicomorpha</taxon>
        <taxon>Reduviidae</taxon>
        <taxon>Harpactorinae</taxon>
        <taxon>Harpactorini</taxon>
        <taxon>Rhynocoris</taxon>
    </lineage>
</organism>
<dbReference type="AlphaFoldDB" id="A0AAW1CSH0"/>
<reference evidence="1 2" key="1">
    <citation type="submission" date="2022-12" db="EMBL/GenBank/DDBJ databases">
        <title>Chromosome-level genome assembly of true bugs.</title>
        <authorList>
            <person name="Ma L."/>
            <person name="Li H."/>
        </authorList>
    </citation>
    <scope>NUCLEOTIDE SEQUENCE [LARGE SCALE GENOMIC DNA]</scope>
    <source>
        <strain evidence="1">Lab_2022b</strain>
    </source>
</reference>
<comment type="caution">
    <text evidence="1">The sequence shown here is derived from an EMBL/GenBank/DDBJ whole genome shotgun (WGS) entry which is preliminary data.</text>
</comment>
<dbReference type="EMBL" id="JAPXFL010000009">
    <property type="protein sequence ID" value="KAK9501421.1"/>
    <property type="molecule type" value="Genomic_DNA"/>
</dbReference>
<evidence type="ECO:0000313" key="2">
    <source>
        <dbReference type="Proteomes" id="UP001461498"/>
    </source>
</evidence>
<gene>
    <name evidence="1" type="ORF">O3M35_012148</name>
</gene>
<proteinExistence type="predicted"/>
<sequence length="66" mass="7564">MDTVLSSNLHGLRWGRDKDPNSGFIEVVKFILIYSENEYLITKTVGNIDESKNLKLLHLKCLNKSN</sequence>
<evidence type="ECO:0000313" key="1">
    <source>
        <dbReference type="EMBL" id="KAK9501421.1"/>
    </source>
</evidence>
<name>A0AAW1CSH0_9HEMI</name>
<keyword evidence="2" id="KW-1185">Reference proteome</keyword>
<protein>
    <submittedName>
        <fullName evidence="1">Uncharacterized protein</fullName>
    </submittedName>
</protein>
<dbReference type="Proteomes" id="UP001461498">
    <property type="component" value="Unassembled WGS sequence"/>
</dbReference>
<accession>A0AAW1CSH0</accession>